<gene>
    <name evidence="1" type="ORF">A8V01_26870</name>
</gene>
<dbReference type="AlphaFoldDB" id="A0A2K2FTI5"/>
<reference evidence="1 2" key="1">
    <citation type="submission" date="2016-05" db="EMBL/GenBank/DDBJ databases">
        <title>Complete genome sequence of Novosphingobium guangzhouense SA925(T).</title>
        <authorList>
            <person name="Sha S."/>
        </authorList>
    </citation>
    <scope>NUCLEOTIDE SEQUENCE [LARGE SCALE GENOMIC DNA]</scope>
    <source>
        <strain evidence="1 2">SA925</strain>
    </source>
</reference>
<comment type="caution">
    <text evidence="1">The sequence shown here is derived from an EMBL/GenBank/DDBJ whole genome shotgun (WGS) entry which is preliminary data.</text>
</comment>
<protein>
    <submittedName>
        <fullName evidence="1">Uncharacterized protein</fullName>
    </submittedName>
</protein>
<name>A0A2K2FTI5_9SPHN</name>
<keyword evidence="2" id="KW-1185">Reference proteome</keyword>
<sequence length="65" mass="7676">MNAEKETGMSEPDYVHPQWGEARQVHDWRNHIPEEIRDIWGTFSVGQRAALHAWAEDLADMEEWD</sequence>
<evidence type="ECO:0000313" key="1">
    <source>
        <dbReference type="EMBL" id="PNU02092.1"/>
    </source>
</evidence>
<proteinExistence type="predicted"/>
<accession>A0A2K2FTI5</accession>
<evidence type="ECO:0000313" key="2">
    <source>
        <dbReference type="Proteomes" id="UP000236327"/>
    </source>
</evidence>
<organism evidence="1 2">
    <name type="scientific">Novosphingobium guangzhouense</name>
    <dbReference type="NCBI Taxonomy" id="1850347"/>
    <lineage>
        <taxon>Bacteria</taxon>
        <taxon>Pseudomonadati</taxon>
        <taxon>Pseudomonadota</taxon>
        <taxon>Alphaproteobacteria</taxon>
        <taxon>Sphingomonadales</taxon>
        <taxon>Sphingomonadaceae</taxon>
        <taxon>Novosphingobium</taxon>
    </lineage>
</organism>
<dbReference type="EMBL" id="LYMM01000087">
    <property type="protein sequence ID" value="PNU02092.1"/>
    <property type="molecule type" value="Genomic_DNA"/>
</dbReference>
<dbReference type="Proteomes" id="UP000236327">
    <property type="component" value="Unassembled WGS sequence"/>
</dbReference>